<name>A0ACC0Z7Z3_9ROSI</name>
<dbReference type="EMBL" id="CM047738">
    <property type="protein sequence ID" value="KAJ0046298.1"/>
    <property type="molecule type" value="Genomic_DNA"/>
</dbReference>
<accession>A0ACC0Z7Z3</accession>
<organism evidence="1 2">
    <name type="scientific">Pistacia integerrima</name>
    <dbReference type="NCBI Taxonomy" id="434235"/>
    <lineage>
        <taxon>Eukaryota</taxon>
        <taxon>Viridiplantae</taxon>
        <taxon>Streptophyta</taxon>
        <taxon>Embryophyta</taxon>
        <taxon>Tracheophyta</taxon>
        <taxon>Spermatophyta</taxon>
        <taxon>Magnoliopsida</taxon>
        <taxon>eudicotyledons</taxon>
        <taxon>Gunneridae</taxon>
        <taxon>Pentapetalae</taxon>
        <taxon>rosids</taxon>
        <taxon>malvids</taxon>
        <taxon>Sapindales</taxon>
        <taxon>Anacardiaceae</taxon>
        <taxon>Pistacia</taxon>
    </lineage>
</organism>
<sequence>MVLGMMIGAAGVGTHTAFKQLEHCPNVSASKKKRTSILEVEDPDFIINSAHRYTNKSVLRRVYRNLKQKRSTLSISYPHNPFYQVCNFLKLLY</sequence>
<reference evidence="2" key="1">
    <citation type="journal article" date="2023" name="G3 (Bethesda)">
        <title>Genome assembly and association tests identify interacting loci associated with vigor, precocity, and sex in interspecific pistachio rootstocks.</title>
        <authorList>
            <person name="Palmer W."/>
            <person name="Jacygrad E."/>
            <person name="Sagayaradj S."/>
            <person name="Cavanaugh K."/>
            <person name="Han R."/>
            <person name="Bertier L."/>
            <person name="Beede B."/>
            <person name="Kafkas S."/>
            <person name="Golino D."/>
            <person name="Preece J."/>
            <person name="Michelmore R."/>
        </authorList>
    </citation>
    <scope>NUCLEOTIDE SEQUENCE [LARGE SCALE GENOMIC DNA]</scope>
</reference>
<comment type="caution">
    <text evidence="1">The sequence shown here is derived from an EMBL/GenBank/DDBJ whole genome shotgun (WGS) entry which is preliminary data.</text>
</comment>
<proteinExistence type="predicted"/>
<evidence type="ECO:0000313" key="1">
    <source>
        <dbReference type="EMBL" id="KAJ0046298.1"/>
    </source>
</evidence>
<protein>
    <submittedName>
        <fullName evidence="1">Uncharacterized protein</fullName>
    </submittedName>
</protein>
<evidence type="ECO:0000313" key="2">
    <source>
        <dbReference type="Proteomes" id="UP001163603"/>
    </source>
</evidence>
<gene>
    <name evidence="1" type="ORF">Pint_05577</name>
</gene>
<keyword evidence="2" id="KW-1185">Reference proteome</keyword>
<dbReference type="Proteomes" id="UP001163603">
    <property type="component" value="Chromosome 3"/>
</dbReference>